<keyword evidence="1" id="KW-0732">Signal</keyword>
<dbReference type="AlphaFoldDB" id="A0AAD6YF15"/>
<dbReference type="EMBL" id="JARJCW010000021">
    <property type="protein sequence ID" value="KAJ7213391.1"/>
    <property type="molecule type" value="Genomic_DNA"/>
</dbReference>
<evidence type="ECO:0000313" key="2">
    <source>
        <dbReference type="EMBL" id="KAJ7213391.1"/>
    </source>
</evidence>
<comment type="caution">
    <text evidence="2">The sequence shown here is derived from an EMBL/GenBank/DDBJ whole genome shotgun (WGS) entry which is preliminary data.</text>
</comment>
<protein>
    <recommendedName>
        <fullName evidence="4">Hydrophobin</fullName>
    </recommendedName>
</protein>
<feature type="signal peptide" evidence="1">
    <location>
        <begin position="1"/>
        <end position="20"/>
    </location>
</feature>
<keyword evidence="3" id="KW-1185">Reference proteome</keyword>
<gene>
    <name evidence="2" type="ORF">GGX14DRAFT_618588</name>
</gene>
<evidence type="ECO:0000313" key="3">
    <source>
        <dbReference type="Proteomes" id="UP001219525"/>
    </source>
</evidence>
<evidence type="ECO:0000256" key="1">
    <source>
        <dbReference type="SAM" id="SignalP"/>
    </source>
</evidence>
<evidence type="ECO:0008006" key="4">
    <source>
        <dbReference type="Google" id="ProtNLM"/>
    </source>
</evidence>
<accession>A0AAD6YF15</accession>
<feature type="chain" id="PRO_5042077983" description="Hydrophobin" evidence="1">
    <location>
        <begin position="21"/>
        <end position="150"/>
    </location>
</feature>
<name>A0AAD6YF15_9AGAR</name>
<proteinExistence type="predicted"/>
<sequence length="150" mass="16161">MFAKVSLAILAAITANFAGAAVLKNRAVSPDASPEIMACTSRSTDPLEGCTNIPVVSDTCVSFTRGLTFLNNELSIVIVPDGFVCSFFEYAIYSTVLTLLNILPSGEPGKVILPLQCRCRMQRQSQQQSAAVSIESGVNWSSYPTLRHEL</sequence>
<organism evidence="2 3">
    <name type="scientific">Mycena pura</name>
    <dbReference type="NCBI Taxonomy" id="153505"/>
    <lineage>
        <taxon>Eukaryota</taxon>
        <taxon>Fungi</taxon>
        <taxon>Dikarya</taxon>
        <taxon>Basidiomycota</taxon>
        <taxon>Agaricomycotina</taxon>
        <taxon>Agaricomycetes</taxon>
        <taxon>Agaricomycetidae</taxon>
        <taxon>Agaricales</taxon>
        <taxon>Marasmiineae</taxon>
        <taxon>Mycenaceae</taxon>
        <taxon>Mycena</taxon>
    </lineage>
</organism>
<reference evidence="2" key="1">
    <citation type="submission" date="2023-03" db="EMBL/GenBank/DDBJ databases">
        <title>Massive genome expansion in bonnet fungi (Mycena s.s.) driven by repeated elements and novel gene families across ecological guilds.</title>
        <authorList>
            <consortium name="Lawrence Berkeley National Laboratory"/>
            <person name="Harder C.B."/>
            <person name="Miyauchi S."/>
            <person name="Viragh M."/>
            <person name="Kuo A."/>
            <person name="Thoen E."/>
            <person name="Andreopoulos B."/>
            <person name="Lu D."/>
            <person name="Skrede I."/>
            <person name="Drula E."/>
            <person name="Henrissat B."/>
            <person name="Morin E."/>
            <person name="Kohler A."/>
            <person name="Barry K."/>
            <person name="LaButti K."/>
            <person name="Morin E."/>
            <person name="Salamov A."/>
            <person name="Lipzen A."/>
            <person name="Mereny Z."/>
            <person name="Hegedus B."/>
            <person name="Baldrian P."/>
            <person name="Stursova M."/>
            <person name="Weitz H."/>
            <person name="Taylor A."/>
            <person name="Grigoriev I.V."/>
            <person name="Nagy L.G."/>
            <person name="Martin F."/>
            <person name="Kauserud H."/>
        </authorList>
    </citation>
    <scope>NUCLEOTIDE SEQUENCE</scope>
    <source>
        <strain evidence="2">9144</strain>
    </source>
</reference>
<dbReference type="Proteomes" id="UP001219525">
    <property type="component" value="Unassembled WGS sequence"/>
</dbReference>